<accession>A0ABD5W2B7</accession>
<proteinExistence type="predicted"/>
<name>A0ABD5W2B7_9EURY</name>
<keyword evidence="1" id="KW-0812">Transmembrane</keyword>
<protein>
    <submittedName>
        <fullName evidence="2">Uncharacterized protein</fullName>
    </submittedName>
</protein>
<keyword evidence="3" id="KW-1185">Reference proteome</keyword>
<feature type="transmembrane region" description="Helical" evidence="1">
    <location>
        <begin position="20"/>
        <end position="43"/>
    </location>
</feature>
<evidence type="ECO:0000256" key="1">
    <source>
        <dbReference type="SAM" id="Phobius"/>
    </source>
</evidence>
<reference evidence="2 3" key="1">
    <citation type="journal article" date="2019" name="Int. J. Syst. Evol. Microbiol.">
        <title>The Global Catalogue of Microorganisms (GCM) 10K type strain sequencing project: providing services to taxonomists for standard genome sequencing and annotation.</title>
        <authorList>
            <consortium name="The Broad Institute Genomics Platform"/>
            <consortium name="The Broad Institute Genome Sequencing Center for Infectious Disease"/>
            <person name="Wu L."/>
            <person name="Ma J."/>
        </authorList>
    </citation>
    <scope>NUCLEOTIDE SEQUENCE [LARGE SCALE GENOMIC DNA]</scope>
    <source>
        <strain evidence="2 3">JCM 30072</strain>
    </source>
</reference>
<dbReference type="RefSeq" id="WP_267161292.1">
    <property type="nucleotide sequence ID" value="NZ_CP112972.1"/>
</dbReference>
<dbReference type="Proteomes" id="UP001596445">
    <property type="component" value="Unassembled WGS sequence"/>
</dbReference>
<dbReference type="AlphaFoldDB" id="A0ABD5W2B7"/>
<sequence>MSSPLVQAVRSRLSVRPILLWAVSLAFVVAVTEDLVVVLAIAAGFAGSEALDVLVDVPGIDERWAKAALGLVVTVAGGVWLWVELSGATSVETVFPALALATGLWLTLDARADFVQGRRVTEPDTDEMEAGEAMLAMQHIRLVATEIQTGPKTVSELATACDLTESRVRTAIDLASEDGTVYPVETDADDPRYALDEQKIGATGVGQLLGGGLWTLVSRLARPLVDQF</sequence>
<dbReference type="EMBL" id="JBHSZI010000001">
    <property type="protein sequence ID" value="MFC7058579.1"/>
    <property type="molecule type" value="Genomic_DNA"/>
</dbReference>
<keyword evidence="1" id="KW-0472">Membrane</keyword>
<comment type="caution">
    <text evidence="2">The sequence shown here is derived from an EMBL/GenBank/DDBJ whole genome shotgun (WGS) entry which is preliminary data.</text>
</comment>
<dbReference type="GeneID" id="76630588"/>
<evidence type="ECO:0000313" key="2">
    <source>
        <dbReference type="EMBL" id="MFC7058579.1"/>
    </source>
</evidence>
<evidence type="ECO:0000313" key="3">
    <source>
        <dbReference type="Proteomes" id="UP001596445"/>
    </source>
</evidence>
<keyword evidence="1" id="KW-1133">Transmembrane helix</keyword>
<gene>
    <name evidence="2" type="ORF">ACFQQG_10805</name>
</gene>
<organism evidence="2 3">
    <name type="scientific">Halovenus salina</name>
    <dbReference type="NCBI Taxonomy" id="1510225"/>
    <lineage>
        <taxon>Archaea</taxon>
        <taxon>Methanobacteriati</taxon>
        <taxon>Methanobacteriota</taxon>
        <taxon>Stenosarchaea group</taxon>
        <taxon>Halobacteria</taxon>
        <taxon>Halobacteriales</taxon>
        <taxon>Haloarculaceae</taxon>
        <taxon>Halovenus</taxon>
    </lineage>
</organism>